<dbReference type="Gene3D" id="3.30.1490.480">
    <property type="entry name" value="Endolytic murein transglycosylase"/>
    <property type="match status" value="1"/>
</dbReference>
<reference evidence="8" key="2">
    <citation type="submission" date="2020-09" db="EMBL/GenBank/DDBJ databases">
        <authorList>
            <person name="Sun Q."/>
            <person name="Zhou Y."/>
        </authorList>
    </citation>
    <scope>NUCLEOTIDE SEQUENCE</scope>
    <source>
        <strain evidence="8">CGMCC 1.14988</strain>
    </source>
</reference>
<evidence type="ECO:0000313" key="9">
    <source>
        <dbReference type="Proteomes" id="UP000650511"/>
    </source>
</evidence>
<keyword evidence="2 7" id="KW-0812">Transmembrane</keyword>
<evidence type="ECO:0000256" key="1">
    <source>
        <dbReference type="ARBA" id="ARBA00022475"/>
    </source>
</evidence>
<dbReference type="PANTHER" id="PTHR30518">
    <property type="entry name" value="ENDOLYTIC MUREIN TRANSGLYCOSYLASE"/>
    <property type="match status" value="1"/>
</dbReference>
<dbReference type="GO" id="GO:0005886">
    <property type="term" value="C:plasma membrane"/>
    <property type="evidence" value="ECO:0007669"/>
    <property type="project" value="UniProtKB-SubCell"/>
</dbReference>
<comment type="similarity">
    <text evidence="7">Belongs to the transglycosylase MltG family.</text>
</comment>
<dbReference type="EC" id="4.2.2.29" evidence="7"/>
<keyword evidence="4 7" id="KW-0472">Membrane</keyword>
<dbReference type="PANTHER" id="PTHR30518:SF2">
    <property type="entry name" value="ENDOLYTIC MUREIN TRANSGLYCOSYLASE"/>
    <property type="match status" value="1"/>
</dbReference>
<reference evidence="8" key="1">
    <citation type="journal article" date="2014" name="Int. J. Syst. Evol. Microbiol.">
        <title>Complete genome sequence of Corynebacterium casei LMG S-19264T (=DSM 44701T), isolated from a smear-ripened cheese.</title>
        <authorList>
            <consortium name="US DOE Joint Genome Institute (JGI-PGF)"/>
            <person name="Walter F."/>
            <person name="Albersmeier A."/>
            <person name="Kalinowski J."/>
            <person name="Ruckert C."/>
        </authorList>
    </citation>
    <scope>NUCLEOTIDE SEQUENCE</scope>
    <source>
        <strain evidence="8">CGMCC 1.14988</strain>
    </source>
</reference>
<dbReference type="OrthoDB" id="9814591at2"/>
<dbReference type="GO" id="GO:0009252">
    <property type="term" value="P:peptidoglycan biosynthetic process"/>
    <property type="evidence" value="ECO:0007669"/>
    <property type="project" value="UniProtKB-UniRule"/>
</dbReference>
<dbReference type="GO" id="GO:0008932">
    <property type="term" value="F:lytic endotransglycosylase activity"/>
    <property type="evidence" value="ECO:0007669"/>
    <property type="project" value="UniProtKB-UniRule"/>
</dbReference>
<dbReference type="Pfam" id="PF02618">
    <property type="entry name" value="YceG"/>
    <property type="match status" value="1"/>
</dbReference>
<dbReference type="GO" id="GO:0071555">
    <property type="term" value="P:cell wall organization"/>
    <property type="evidence" value="ECO:0007669"/>
    <property type="project" value="UniProtKB-KW"/>
</dbReference>
<comment type="catalytic activity">
    <reaction evidence="7">
        <text>a peptidoglycan chain = a peptidoglycan chain with N-acetyl-1,6-anhydromuramyl-[peptide] at the reducing end + a peptidoglycan chain with N-acetylglucosamine at the non-reducing end.</text>
        <dbReference type="EC" id="4.2.2.29"/>
    </reaction>
</comment>
<proteinExistence type="inferred from homology"/>
<comment type="function">
    <text evidence="7">Functions as a peptidoglycan terminase that cleaves nascent peptidoglycan strands endolytically to terminate their elongation.</text>
</comment>
<accession>A0A8J3A981</accession>
<keyword evidence="5 7" id="KW-0456">Lyase</keyword>
<feature type="transmembrane region" description="Helical" evidence="7">
    <location>
        <begin position="9"/>
        <end position="28"/>
    </location>
</feature>
<feature type="site" description="Important for catalytic activity" evidence="7">
    <location>
        <position position="250"/>
    </location>
</feature>
<keyword evidence="6 7" id="KW-0961">Cell wall biogenesis/degradation</keyword>
<dbReference type="Proteomes" id="UP000650511">
    <property type="component" value="Unassembled WGS sequence"/>
</dbReference>
<keyword evidence="3 7" id="KW-1133">Transmembrane helix</keyword>
<comment type="subcellular location">
    <subcellularLocation>
        <location evidence="7">Cell membrane</location>
        <topology evidence="7">Single-pass membrane protein</topology>
    </subcellularLocation>
</comment>
<evidence type="ECO:0000256" key="4">
    <source>
        <dbReference type="ARBA" id="ARBA00023136"/>
    </source>
</evidence>
<dbReference type="AlphaFoldDB" id="A0A8J3A981"/>
<dbReference type="CDD" id="cd08010">
    <property type="entry name" value="MltG_like"/>
    <property type="match status" value="1"/>
</dbReference>
<protein>
    <recommendedName>
        <fullName evidence="7">Endolytic murein transglycosylase</fullName>
        <ecNumber evidence="7">4.2.2.29</ecNumber>
    </recommendedName>
    <alternativeName>
        <fullName evidence="7">Peptidoglycan lytic transglycosylase</fullName>
    </alternativeName>
    <alternativeName>
        <fullName evidence="7">Peptidoglycan polymerization terminase</fullName>
    </alternativeName>
</protein>
<dbReference type="HAMAP" id="MF_02065">
    <property type="entry name" value="MltG"/>
    <property type="match status" value="1"/>
</dbReference>
<dbReference type="NCBIfam" id="TIGR00247">
    <property type="entry name" value="endolytic transglycosylase MltG"/>
    <property type="match status" value="1"/>
</dbReference>
<evidence type="ECO:0000256" key="7">
    <source>
        <dbReference type="HAMAP-Rule" id="MF_02065"/>
    </source>
</evidence>
<dbReference type="Gene3D" id="3.30.160.60">
    <property type="entry name" value="Classic Zinc Finger"/>
    <property type="match status" value="1"/>
</dbReference>
<organism evidence="8 9">
    <name type="scientific">Egicoccus halophilus</name>
    <dbReference type="NCBI Taxonomy" id="1670830"/>
    <lineage>
        <taxon>Bacteria</taxon>
        <taxon>Bacillati</taxon>
        <taxon>Actinomycetota</taxon>
        <taxon>Nitriliruptoria</taxon>
        <taxon>Egicoccales</taxon>
        <taxon>Egicoccaceae</taxon>
        <taxon>Egicoccus</taxon>
    </lineage>
</organism>
<evidence type="ECO:0000256" key="3">
    <source>
        <dbReference type="ARBA" id="ARBA00022989"/>
    </source>
</evidence>
<dbReference type="EMBL" id="BMHA01000008">
    <property type="protein sequence ID" value="GGI07343.1"/>
    <property type="molecule type" value="Genomic_DNA"/>
</dbReference>
<keyword evidence="1 7" id="KW-1003">Cell membrane</keyword>
<dbReference type="RefSeq" id="WP_130649927.1">
    <property type="nucleotide sequence ID" value="NZ_BMHA01000008.1"/>
</dbReference>
<evidence type="ECO:0000256" key="2">
    <source>
        <dbReference type="ARBA" id="ARBA00022692"/>
    </source>
</evidence>
<evidence type="ECO:0000256" key="6">
    <source>
        <dbReference type="ARBA" id="ARBA00023316"/>
    </source>
</evidence>
<comment type="caution">
    <text evidence="8">The sequence shown here is derived from an EMBL/GenBank/DDBJ whole genome shotgun (WGS) entry which is preliminary data.</text>
</comment>
<evidence type="ECO:0000256" key="5">
    <source>
        <dbReference type="ARBA" id="ARBA00023239"/>
    </source>
</evidence>
<name>A0A8J3A981_9ACTN</name>
<sequence>MALSRGSKWFLGFLGVLAVGVGVGVAWLNDALPEPGEGGIEAGRPVELTVESGESVRAVGDRLADLGVIRNPTTFRIAAGDADLATQLQPGAYDLETGMGSEAAIDTLIAGPVRGGPAGLRFTVQEGLTVEQTLARLDAQFDAHDEDDFREVLDERVAAGANDPGVLVLPDWVPEPAEMPEEIVEPFEGLLFPETYEVAEDATPLEVLQRMVDQLAIVVEEVPADRRADAERRGLDRFEVLTLASLVERETRVDAERQTVAGVIENRLEEGMRLQIDASVIYAVGEPRDVVLLEDLEVEHPYNTYLVDGLPPGPISGMGRASLLAAFDPEDVAYRYYVLAPECDGSHEFAETLDEHNRNVAAFREAGRCQQDVSE</sequence>
<evidence type="ECO:0000313" key="8">
    <source>
        <dbReference type="EMBL" id="GGI07343.1"/>
    </source>
</evidence>
<dbReference type="InterPro" id="IPR003770">
    <property type="entry name" value="MLTG-like"/>
</dbReference>
<keyword evidence="9" id="KW-1185">Reference proteome</keyword>
<gene>
    <name evidence="7" type="primary">mltG</name>
    <name evidence="8" type="ORF">GCM10011354_23610</name>
</gene>